<dbReference type="GO" id="GO:0052689">
    <property type="term" value="F:carboxylic ester hydrolase activity"/>
    <property type="evidence" value="ECO:0007669"/>
    <property type="project" value="TreeGrafter"/>
</dbReference>
<dbReference type="OrthoDB" id="2418081at2759"/>
<sequence>MKLLKQTSRLGKLALTPPYNRNKPMNGLVWFLHGDSGPGLQSWVHDLLHRDFSFYNLQVSYPTAPLIPYELLNGQVACVWYNRLKLSPEIPEDVRSIESSARSLETLIKEQTERKGIPLSKVVLGGFSQGGSMALHLAYRLHPEVAGCFALSSFLPPDSQIYDTLETTRERMMAREKSSSATSPKNDASLESQSQMLPQNEIPSTVPDLVAGRINSCYN</sequence>
<evidence type="ECO:0000256" key="1">
    <source>
        <dbReference type="ARBA" id="ARBA00022801"/>
    </source>
</evidence>
<comment type="caution">
    <text evidence="4">The sequence shown here is derived from an EMBL/GenBank/DDBJ whole genome shotgun (WGS) entry which is preliminary data.</text>
</comment>
<accession>A0A8J2LES4</accession>
<dbReference type="InterPro" id="IPR050565">
    <property type="entry name" value="LYPA1-2/EST-like"/>
</dbReference>
<dbReference type="PANTHER" id="PTHR10655">
    <property type="entry name" value="LYSOPHOSPHOLIPASE-RELATED"/>
    <property type="match status" value="1"/>
</dbReference>
<evidence type="ECO:0000259" key="3">
    <source>
        <dbReference type="Pfam" id="PF02230"/>
    </source>
</evidence>
<protein>
    <recommendedName>
        <fullName evidence="3">Phospholipase/carboxylesterase/thioesterase domain-containing protein</fullName>
    </recommendedName>
</protein>
<keyword evidence="1" id="KW-0378">Hydrolase</keyword>
<dbReference type="GO" id="GO:0005737">
    <property type="term" value="C:cytoplasm"/>
    <property type="evidence" value="ECO:0007669"/>
    <property type="project" value="TreeGrafter"/>
</dbReference>
<proteinExistence type="predicted"/>
<dbReference type="Proteomes" id="UP000708208">
    <property type="component" value="Unassembled WGS sequence"/>
</dbReference>
<dbReference type="EMBL" id="CAJVCH010570297">
    <property type="protein sequence ID" value="CAG7834587.1"/>
    <property type="molecule type" value="Genomic_DNA"/>
</dbReference>
<dbReference type="GO" id="GO:0008474">
    <property type="term" value="F:palmitoyl-(protein) hydrolase activity"/>
    <property type="evidence" value="ECO:0007669"/>
    <property type="project" value="TreeGrafter"/>
</dbReference>
<dbReference type="AlphaFoldDB" id="A0A8J2LES4"/>
<dbReference type="PANTHER" id="PTHR10655:SF17">
    <property type="entry name" value="LYSOPHOSPHOLIPASE-LIKE PROTEIN 1"/>
    <property type="match status" value="1"/>
</dbReference>
<organism evidence="4 5">
    <name type="scientific">Allacma fusca</name>
    <dbReference type="NCBI Taxonomy" id="39272"/>
    <lineage>
        <taxon>Eukaryota</taxon>
        <taxon>Metazoa</taxon>
        <taxon>Ecdysozoa</taxon>
        <taxon>Arthropoda</taxon>
        <taxon>Hexapoda</taxon>
        <taxon>Collembola</taxon>
        <taxon>Symphypleona</taxon>
        <taxon>Sminthuridae</taxon>
        <taxon>Allacma</taxon>
    </lineage>
</organism>
<evidence type="ECO:0000313" key="4">
    <source>
        <dbReference type="EMBL" id="CAG7834587.1"/>
    </source>
</evidence>
<keyword evidence="5" id="KW-1185">Reference proteome</keyword>
<gene>
    <name evidence="4" type="ORF">AFUS01_LOCUS44076</name>
</gene>
<feature type="region of interest" description="Disordered" evidence="2">
    <location>
        <begin position="171"/>
        <end position="204"/>
    </location>
</feature>
<feature type="compositionally biased region" description="Polar residues" evidence="2">
    <location>
        <begin position="179"/>
        <end position="203"/>
    </location>
</feature>
<reference evidence="4" key="1">
    <citation type="submission" date="2021-06" db="EMBL/GenBank/DDBJ databases">
        <authorList>
            <person name="Hodson N. C."/>
            <person name="Mongue J. A."/>
            <person name="Jaron S. K."/>
        </authorList>
    </citation>
    <scope>NUCLEOTIDE SEQUENCE</scope>
</reference>
<evidence type="ECO:0000313" key="5">
    <source>
        <dbReference type="Proteomes" id="UP000708208"/>
    </source>
</evidence>
<evidence type="ECO:0000256" key="2">
    <source>
        <dbReference type="SAM" id="MobiDB-lite"/>
    </source>
</evidence>
<name>A0A8J2LES4_9HEXA</name>
<feature type="domain" description="Phospholipase/carboxylesterase/thioesterase" evidence="3">
    <location>
        <begin position="22"/>
        <end position="163"/>
    </location>
</feature>
<dbReference type="Pfam" id="PF02230">
    <property type="entry name" value="Abhydrolase_2"/>
    <property type="match status" value="1"/>
</dbReference>
<dbReference type="InterPro" id="IPR003140">
    <property type="entry name" value="PLipase/COase/thioEstase"/>
</dbReference>